<organism evidence="1 2">
    <name type="scientific">Protaetiibacter mangrovi</name>
    <dbReference type="NCBI Taxonomy" id="2970926"/>
    <lineage>
        <taxon>Bacteria</taxon>
        <taxon>Bacillati</taxon>
        <taxon>Actinomycetota</taxon>
        <taxon>Actinomycetes</taxon>
        <taxon>Micrococcales</taxon>
        <taxon>Microbacteriaceae</taxon>
        <taxon>Protaetiibacter</taxon>
    </lineage>
</organism>
<proteinExistence type="predicted"/>
<protein>
    <submittedName>
        <fullName evidence="1">DUF1048 domain-containing protein</fullName>
    </submittedName>
</protein>
<dbReference type="SUPFAM" id="SSF158560">
    <property type="entry name" value="BH3980-like"/>
    <property type="match status" value="1"/>
</dbReference>
<comment type="caution">
    <text evidence="1">The sequence shown here is derived from an EMBL/GenBank/DDBJ whole genome shotgun (WGS) entry which is preliminary data.</text>
</comment>
<reference evidence="1 2" key="1">
    <citation type="submission" date="2022-08" db="EMBL/GenBank/DDBJ databases">
        <authorList>
            <person name="Li F."/>
        </authorList>
    </citation>
    <scope>NUCLEOTIDE SEQUENCE [LARGE SCALE GENOMIC DNA]</scope>
    <source>
        <strain evidence="1 2">10F1B-8-1</strain>
    </source>
</reference>
<dbReference type="InterPro" id="IPR008316">
    <property type="entry name" value="UCP029876"/>
</dbReference>
<evidence type="ECO:0000313" key="1">
    <source>
        <dbReference type="EMBL" id="MCS0500380.1"/>
    </source>
</evidence>
<sequence length="123" mass="13813">MTAKWIETITGSLEQKKQYRQYRAGIDALPEPYKAAAKAADRYLMYAGGITDGETLVRMLADLLELWQRAVADETPLHDIVGDDPVEFVEAFRDAYSATEWIDKERTRLRSAIADAEQTGEGS</sequence>
<dbReference type="RefSeq" id="WP_258799540.1">
    <property type="nucleotide sequence ID" value="NZ_JANTHX010000008.1"/>
</dbReference>
<dbReference type="Proteomes" id="UP001205337">
    <property type="component" value="Unassembled WGS sequence"/>
</dbReference>
<keyword evidence="2" id="KW-1185">Reference proteome</keyword>
<accession>A0ABT1ZIG9</accession>
<dbReference type="Gene3D" id="1.10.1900.10">
    <property type="entry name" value="c-terminal domain of poly(a) binding protein"/>
    <property type="match status" value="1"/>
</dbReference>
<name>A0ABT1ZIG9_9MICO</name>
<dbReference type="EMBL" id="JANTHX010000008">
    <property type="protein sequence ID" value="MCS0500380.1"/>
    <property type="molecule type" value="Genomic_DNA"/>
</dbReference>
<dbReference type="Pfam" id="PF06304">
    <property type="entry name" value="DUF1048"/>
    <property type="match status" value="1"/>
</dbReference>
<gene>
    <name evidence="1" type="ORF">NUH29_12565</name>
</gene>
<evidence type="ECO:0000313" key="2">
    <source>
        <dbReference type="Proteomes" id="UP001205337"/>
    </source>
</evidence>